<dbReference type="GO" id="GO:0003899">
    <property type="term" value="F:DNA-directed RNA polymerase activity"/>
    <property type="evidence" value="ECO:0007669"/>
    <property type="project" value="UniProtKB-UniRule"/>
</dbReference>
<sequence>MSFKVLSKKPITIHEAKEMLAKAVEGMDLESDQLLLRTLDYLSKFSKIDGQTARRIVERLVAEVELTEEEAVEVVNILPGTVEELRTITNGWRKMMKTETLEKILHILAEETGKKS</sequence>
<dbReference type="Pfam" id="PF03874">
    <property type="entry name" value="RNA_pol_Rpb4"/>
    <property type="match status" value="1"/>
</dbReference>
<dbReference type="KEGG" id="ccai:NAS2_1482"/>
<evidence type="ECO:0000313" key="3">
    <source>
        <dbReference type="Proteomes" id="UP000509448"/>
    </source>
</evidence>
<keyword evidence="1" id="KW-0804">Transcription</keyword>
<name>A0A4P2VI51_9ARCH</name>
<dbReference type="EMBL" id="AP018732">
    <property type="protein sequence ID" value="BBE42862.1"/>
    <property type="molecule type" value="Genomic_DNA"/>
</dbReference>
<comment type="similarity">
    <text evidence="1">Belongs to the eukaryotic RPB4 RNA polymerase subunit family.</text>
</comment>
<comment type="subunit">
    <text evidence="1">Part of the RNA polymerase complex. Forms a stalk with Rpo7 that extends from the main structure.</text>
</comment>
<dbReference type="SUPFAM" id="SSF47819">
    <property type="entry name" value="HRDC-like"/>
    <property type="match status" value="1"/>
</dbReference>
<keyword evidence="1 2" id="KW-0548">Nucleotidyltransferase</keyword>
<dbReference type="Proteomes" id="UP000509448">
    <property type="component" value="Chromosome"/>
</dbReference>
<comment type="catalytic activity">
    <reaction evidence="1">
        <text>RNA(n) + a ribonucleoside 5'-triphosphate = RNA(n+1) + diphosphate</text>
        <dbReference type="Rhea" id="RHEA:21248"/>
        <dbReference type="Rhea" id="RHEA-COMP:14527"/>
        <dbReference type="Rhea" id="RHEA-COMP:17342"/>
        <dbReference type="ChEBI" id="CHEBI:33019"/>
        <dbReference type="ChEBI" id="CHEBI:61557"/>
        <dbReference type="ChEBI" id="CHEBI:140395"/>
        <dbReference type="EC" id="2.7.7.6"/>
    </reaction>
</comment>
<dbReference type="GeneID" id="55585293"/>
<dbReference type="Gene3D" id="6.10.140.10">
    <property type="match status" value="1"/>
</dbReference>
<dbReference type="HAMAP" id="MF_00864">
    <property type="entry name" value="RNApol_arch_Rpo4"/>
    <property type="match status" value="1"/>
</dbReference>
<keyword evidence="1 2" id="KW-0808">Transferase</keyword>
<dbReference type="InterPro" id="IPR044876">
    <property type="entry name" value="HRDC_dom_sf"/>
</dbReference>
<dbReference type="RefSeq" id="WP_174449049.1">
    <property type="nucleotide sequence ID" value="NZ_AP018732.1"/>
</dbReference>
<evidence type="ECO:0000256" key="1">
    <source>
        <dbReference type="HAMAP-Rule" id="MF_00864"/>
    </source>
</evidence>
<dbReference type="Gene3D" id="1.10.150.80">
    <property type="entry name" value="HRDC domain"/>
    <property type="match status" value="1"/>
</dbReference>
<dbReference type="OrthoDB" id="25158at2157"/>
<dbReference type="GO" id="GO:0000166">
    <property type="term" value="F:nucleotide binding"/>
    <property type="evidence" value="ECO:0007669"/>
    <property type="project" value="InterPro"/>
</dbReference>
<dbReference type="InterPro" id="IPR005574">
    <property type="entry name" value="Rpb4/RPC9"/>
</dbReference>
<accession>A0A4P2VI51</accession>
<keyword evidence="1 2" id="KW-0240">DNA-directed RNA polymerase</keyword>
<dbReference type="PANTHER" id="PTHR39646:SF1">
    <property type="entry name" value="DNA-DIRECTED RNA POLYMERASE SUBUNIT RPO4"/>
    <property type="match status" value="1"/>
</dbReference>
<dbReference type="GO" id="GO:0006352">
    <property type="term" value="P:DNA-templated transcription initiation"/>
    <property type="evidence" value="ECO:0007669"/>
    <property type="project" value="InterPro"/>
</dbReference>
<dbReference type="InterPro" id="IPR010924">
    <property type="entry name" value="Rpo4"/>
</dbReference>
<dbReference type="PIRSF" id="PIRSF005053">
    <property type="entry name" value="RNA_pol_F_arch"/>
    <property type="match status" value="1"/>
</dbReference>
<proteinExistence type="inferred from homology"/>
<comment type="subcellular location">
    <subcellularLocation>
        <location evidence="1">Cytoplasm</location>
    </subcellularLocation>
</comment>
<reference evidence="2 3" key="1">
    <citation type="journal article" date="2019" name="ISME J.">
        <title>Isolation and characterization of a thermophilic sulfur- and iron-reducing thaumarchaeote from a terrestrial acidic hot spring.</title>
        <authorList>
            <person name="Kato S."/>
            <person name="Itoh T."/>
            <person name="Yuki M."/>
            <person name="Nagamori M."/>
            <person name="Ohnishi M."/>
            <person name="Uematsu K."/>
            <person name="Suzuki K."/>
            <person name="Takashina T."/>
            <person name="Ohkuma M."/>
        </authorList>
    </citation>
    <scope>NUCLEOTIDE SEQUENCE [LARGE SCALE GENOMIC DNA]</scope>
    <source>
        <strain evidence="2 3">NAS-02</strain>
    </source>
</reference>
<comment type="function">
    <text evidence="1">DNA-dependent RNA polymerase (RNAP) catalyzes the transcription of DNA into RNA using the four ribonucleoside triphosphates as substrates. This subunit is less well bound than the others.</text>
</comment>
<dbReference type="PANTHER" id="PTHR39646">
    <property type="entry name" value="RNA POLYMERASE RPB4"/>
    <property type="match status" value="1"/>
</dbReference>
<dbReference type="EC" id="2.7.7.6" evidence="1"/>
<evidence type="ECO:0000313" key="2">
    <source>
        <dbReference type="EMBL" id="BBE42862.1"/>
    </source>
</evidence>
<dbReference type="GO" id="GO:0005737">
    <property type="term" value="C:cytoplasm"/>
    <property type="evidence" value="ECO:0007669"/>
    <property type="project" value="UniProtKB-SubCell"/>
</dbReference>
<organism evidence="2 3">
    <name type="scientific">Conexivisphaera calida</name>
    <dbReference type="NCBI Taxonomy" id="1874277"/>
    <lineage>
        <taxon>Archaea</taxon>
        <taxon>Nitrososphaerota</taxon>
        <taxon>Conexivisphaeria</taxon>
        <taxon>Conexivisphaerales</taxon>
        <taxon>Conexivisphaeraceae</taxon>
        <taxon>Conexivisphaera</taxon>
    </lineage>
</organism>
<dbReference type="InterPro" id="IPR010997">
    <property type="entry name" value="HRDC-like_sf"/>
</dbReference>
<keyword evidence="3" id="KW-1185">Reference proteome</keyword>
<dbReference type="AlphaFoldDB" id="A0A4P2VI51"/>
<gene>
    <name evidence="1" type="primary">rpo4</name>
    <name evidence="1" type="synonym">rpoF</name>
    <name evidence="2" type="ORF">NAS2_1482</name>
</gene>
<protein>
    <recommendedName>
        <fullName evidence="1">DNA-directed RNA polymerase subunit Rpo4</fullName>
        <ecNumber evidence="1">2.7.7.6</ecNumber>
    </recommendedName>
    <alternativeName>
        <fullName evidence="1">DNA-directed RNA polymerase subunit F</fullName>
    </alternativeName>
</protein>
<keyword evidence="1" id="KW-0963">Cytoplasm</keyword>
<dbReference type="GO" id="GO:0000428">
    <property type="term" value="C:DNA-directed RNA polymerase complex"/>
    <property type="evidence" value="ECO:0007669"/>
    <property type="project" value="UniProtKB-KW"/>
</dbReference>